<dbReference type="PANTHER" id="PTHR10520:SF12">
    <property type="entry name" value="TRIFUNCTIONAL PURINE BIOSYNTHETIC PROTEIN ADENOSINE-3"/>
    <property type="match status" value="1"/>
</dbReference>
<dbReference type="Pfam" id="PF02769">
    <property type="entry name" value="AIRS_C"/>
    <property type="match status" value="1"/>
</dbReference>
<keyword evidence="5 12" id="KW-0436">Ligase</keyword>
<dbReference type="PANTHER" id="PTHR10520">
    <property type="entry name" value="TRIFUNCTIONAL PURINE BIOSYNTHETIC PROTEIN ADENOSINE-3-RELATED"/>
    <property type="match status" value="1"/>
</dbReference>
<evidence type="ECO:0000256" key="9">
    <source>
        <dbReference type="ARBA" id="ARBA00032931"/>
    </source>
</evidence>
<sequence length="361" mass="39247">MADSRPPAKPMTYAGAGVDIDAGDRMVNLIEHHMRRTYGPRVLGKHGAFAGCFRLDFNERLFQRNYRDPVLVSCTDGVGTKVKLAAQMNIHDTVGQDLVAMNVNDLIVQGAEPLFFLDYIGIHKLTPELAAAIVKGVADGCELAGCALLGGETAEMPDVYAEGDFDLAGFAVGVCEMNRMIDGSRTEPGDVILGLASSGVHSNGYSLVRAVIKEAGLDLNKVYDELETDEPLGRVLLEPTRIYAKSVVSTLRHYTVKQVVSAMSHITGGGMVDNIPRTLGDTLDAVIDRKSWDVPPIFKLLQQRGNVEEDEMLRVFNMGVGYILTVRPYFAEAIADRLAKAGETVYRLGELVPGSGEVKFR</sequence>
<evidence type="ECO:0000256" key="1">
    <source>
        <dbReference type="ARBA" id="ARBA00004686"/>
    </source>
</evidence>
<evidence type="ECO:0000256" key="6">
    <source>
        <dbReference type="ARBA" id="ARBA00022741"/>
    </source>
</evidence>
<keyword evidence="12" id="KW-0658">Purine biosynthesis</keyword>
<evidence type="ECO:0000313" key="15">
    <source>
        <dbReference type="EMBL" id="MFA9477300.1"/>
    </source>
</evidence>
<dbReference type="RefSeq" id="WP_425344225.1">
    <property type="nucleotide sequence ID" value="NZ_JBGUBD010000002.1"/>
</dbReference>
<dbReference type="CDD" id="cd02196">
    <property type="entry name" value="PurM"/>
    <property type="match status" value="1"/>
</dbReference>
<dbReference type="NCBIfam" id="TIGR00878">
    <property type="entry name" value="purM"/>
    <property type="match status" value="1"/>
</dbReference>
<keyword evidence="7 12" id="KW-0067">ATP-binding</keyword>
<evidence type="ECO:0000256" key="8">
    <source>
        <dbReference type="ARBA" id="ARBA00031908"/>
    </source>
</evidence>
<evidence type="ECO:0000256" key="10">
    <source>
        <dbReference type="ARBA" id="ARBA00033093"/>
    </source>
</evidence>
<accession>A0ABV4U129</accession>
<evidence type="ECO:0000313" key="16">
    <source>
        <dbReference type="Proteomes" id="UP001575105"/>
    </source>
</evidence>
<evidence type="ECO:0000259" key="13">
    <source>
        <dbReference type="Pfam" id="PF00586"/>
    </source>
</evidence>
<proteinExistence type="inferred from homology"/>
<comment type="caution">
    <text evidence="15">The sequence shown here is derived from an EMBL/GenBank/DDBJ whole genome shotgun (WGS) entry which is preliminary data.</text>
</comment>
<evidence type="ECO:0000256" key="11">
    <source>
        <dbReference type="ARBA" id="ARBA00049057"/>
    </source>
</evidence>
<keyword evidence="16" id="KW-1185">Reference proteome</keyword>
<organism evidence="15 16">
    <name type="scientific">Natronomicrosphaera hydrolytica</name>
    <dbReference type="NCBI Taxonomy" id="3242702"/>
    <lineage>
        <taxon>Bacteria</taxon>
        <taxon>Pseudomonadati</taxon>
        <taxon>Planctomycetota</taxon>
        <taxon>Phycisphaerae</taxon>
        <taxon>Phycisphaerales</taxon>
        <taxon>Phycisphaeraceae</taxon>
        <taxon>Natronomicrosphaera</taxon>
    </lineage>
</organism>
<dbReference type="InterPro" id="IPR004733">
    <property type="entry name" value="PurM_cligase"/>
</dbReference>
<gene>
    <name evidence="12 15" type="primary">purM</name>
    <name evidence="15" type="ORF">ACERK3_03215</name>
</gene>
<dbReference type="Gene3D" id="3.30.1330.10">
    <property type="entry name" value="PurM-like, N-terminal domain"/>
    <property type="match status" value="1"/>
</dbReference>
<protein>
    <recommendedName>
        <fullName evidence="4 12">Phosphoribosylformylglycinamidine cyclo-ligase</fullName>
        <ecNumber evidence="3 12">6.3.3.1</ecNumber>
    </recommendedName>
    <alternativeName>
        <fullName evidence="9 12">AIR synthase</fullName>
    </alternativeName>
    <alternativeName>
        <fullName evidence="10 12">AIRS</fullName>
    </alternativeName>
    <alternativeName>
        <fullName evidence="8 12">Phosphoribosyl-aminoimidazole synthetase</fullName>
    </alternativeName>
</protein>
<evidence type="ECO:0000256" key="4">
    <source>
        <dbReference type="ARBA" id="ARBA00020367"/>
    </source>
</evidence>
<evidence type="ECO:0000256" key="7">
    <source>
        <dbReference type="ARBA" id="ARBA00022840"/>
    </source>
</evidence>
<comment type="catalytic activity">
    <reaction evidence="11 12">
        <text>2-formamido-N(1)-(5-O-phospho-beta-D-ribosyl)acetamidine + ATP = 5-amino-1-(5-phospho-beta-D-ribosyl)imidazole + ADP + phosphate + H(+)</text>
        <dbReference type="Rhea" id="RHEA:23032"/>
        <dbReference type="ChEBI" id="CHEBI:15378"/>
        <dbReference type="ChEBI" id="CHEBI:30616"/>
        <dbReference type="ChEBI" id="CHEBI:43474"/>
        <dbReference type="ChEBI" id="CHEBI:137981"/>
        <dbReference type="ChEBI" id="CHEBI:147287"/>
        <dbReference type="ChEBI" id="CHEBI:456216"/>
        <dbReference type="EC" id="6.3.3.1"/>
    </reaction>
</comment>
<evidence type="ECO:0000256" key="12">
    <source>
        <dbReference type="HAMAP-Rule" id="MF_00741"/>
    </source>
</evidence>
<keyword evidence="6 12" id="KW-0547">Nucleotide-binding</keyword>
<reference evidence="15 16" key="1">
    <citation type="submission" date="2024-08" db="EMBL/GenBank/DDBJ databases">
        <title>Whole-genome sequencing of halo(alkali)philic microorganisms from hypersaline lakes.</title>
        <authorList>
            <person name="Sorokin D.Y."/>
            <person name="Merkel A.Y."/>
            <person name="Messina E."/>
            <person name="Yakimov M."/>
        </authorList>
    </citation>
    <scope>NUCLEOTIDE SEQUENCE [LARGE SCALE GENOMIC DNA]</scope>
    <source>
        <strain evidence="15 16">AB-hyl4</strain>
    </source>
</reference>
<dbReference type="InterPro" id="IPR036676">
    <property type="entry name" value="PurM-like_C_sf"/>
</dbReference>
<name>A0ABV4U129_9BACT</name>
<dbReference type="Proteomes" id="UP001575105">
    <property type="component" value="Unassembled WGS sequence"/>
</dbReference>
<keyword evidence="12" id="KW-0963">Cytoplasm</keyword>
<dbReference type="GO" id="GO:0004641">
    <property type="term" value="F:phosphoribosylformylglycinamidine cyclo-ligase activity"/>
    <property type="evidence" value="ECO:0007669"/>
    <property type="project" value="UniProtKB-EC"/>
</dbReference>
<evidence type="ECO:0000259" key="14">
    <source>
        <dbReference type="Pfam" id="PF02769"/>
    </source>
</evidence>
<dbReference type="InterPro" id="IPR010918">
    <property type="entry name" value="PurM-like_C_dom"/>
</dbReference>
<comment type="similarity">
    <text evidence="2 12">Belongs to the AIR synthase family.</text>
</comment>
<evidence type="ECO:0000256" key="3">
    <source>
        <dbReference type="ARBA" id="ARBA00013047"/>
    </source>
</evidence>
<comment type="subcellular location">
    <subcellularLocation>
        <location evidence="12">Cytoplasm</location>
    </subcellularLocation>
</comment>
<comment type="pathway">
    <text evidence="1 12">Purine metabolism; IMP biosynthesis via de novo pathway; 5-amino-1-(5-phospho-D-ribosyl)imidazole from N(2)-formyl-N(1)-(5-phospho-D-ribosyl)glycinamide: step 2/2.</text>
</comment>
<dbReference type="SUPFAM" id="SSF55326">
    <property type="entry name" value="PurM N-terminal domain-like"/>
    <property type="match status" value="1"/>
</dbReference>
<evidence type="ECO:0000256" key="2">
    <source>
        <dbReference type="ARBA" id="ARBA00010280"/>
    </source>
</evidence>
<dbReference type="InterPro" id="IPR036921">
    <property type="entry name" value="PurM-like_N_sf"/>
</dbReference>
<feature type="domain" description="PurM-like N-terminal" evidence="13">
    <location>
        <begin position="70"/>
        <end position="174"/>
    </location>
</feature>
<dbReference type="HAMAP" id="MF_00741">
    <property type="entry name" value="AIRS"/>
    <property type="match status" value="1"/>
</dbReference>
<evidence type="ECO:0000256" key="5">
    <source>
        <dbReference type="ARBA" id="ARBA00022598"/>
    </source>
</evidence>
<dbReference type="Gene3D" id="3.90.650.10">
    <property type="entry name" value="PurM-like C-terminal domain"/>
    <property type="match status" value="1"/>
</dbReference>
<dbReference type="EMBL" id="JBGUBD010000002">
    <property type="protein sequence ID" value="MFA9477300.1"/>
    <property type="molecule type" value="Genomic_DNA"/>
</dbReference>
<dbReference type="InterPro" id="IPR016188">
    <property type="entry name" value="PurM-like_N"/>
</dbReference>
<dbReference type="SUPFAM" id="SSF56042">
    <property type="entry name" value="PurM C-terminal domain-like"/>
    <property type="match status" value="1"/>
</dbReference>
<feature type="domain" description="PurM-like C-terminal" evidence="14">
    <location>
        <begin position="187"/>
        <end position="356"/>
    </location>
</feature>
<dbReference type="EC" id="6.3.3.1" evidence="3 12"/>
<dbReference type="Pfam" id="PF00586">
    <property type="entry name" value="AIRS"/>
    <property type="match status" value="1"/>
</dbReference>